<reference evidence="2 3" key="1">
    <citation type="submission" date="2023-11" db="EMBL/GenBank/DDBJ databases">
        <authorList>
            <person name="Hedman E."/>
            <person name="Englund M."/>
            <person name="Stromberg M."/>
            <person name="Nyberg Akerstrom W."/>
            <person name="Nylinder S."/>
            <person name="Jareborg N."/>
            <person name="Kallberg Y."/>
            <person name="Kronander E."/>
        </authorList>
    </citation>
    <scope>NUCLEOTIDE SEQUENCE [LARGE SCALE GENOMIC DNA]</scope>
</reference>
<organism evidence="2 3">
    <name type="scientific">Parnassius mnemosyne</name>
    <name type="common">clouded apollo</name>
    <dbReference type="NCBI Taxonomy" id="213953"/>
    <lineage>
        <taxon>Eukaryota</taxon>
        <taxon>Metazoa</taxon>
        <taxon>Ecdysozoa</taxon>
        <taxon>Arthropoda</taxon>
        <taxon>Hexapoda</taxon>
        <taxon>Insecta</taxon>
        <taxon>Pterygota</taxon>
        <taxon>Neoptera</taxon>
        <taxon>Endopterygota</taxon>
        <taxon>Lepidoptera</taxon>
        <taxon>Glossata</taxon>
        <taxon>Ditrysia</taxon>
        <taxon>Papilionoidea</taxon>
        <taxon>Papilionidae</taxon>
        <taxon>Parnassiinae</taxon>
        <taxon>Parnassini</taxon>
        <taxon>Parnassius</taxon>
        <taxon>Driopa</taxon>
    </lineage>
</organism>
<evidence type="ECO:0000313" key="2">
    <source>
        <dbReference type="EMBL" id="CAK1592477.1"/>
    </source>
</evidence>
<sequence>MALYASAKATESNSTSEELHKTYRDQIEHKLDLINKKIIFIAPRIRFRRGIINGLGSIVKAITGNLDNEDAIRFESEINKIRKSVYKTQSSQRRTLSLAESTSKEFSKQLSKIDDNQKRLTSILKNITINSDTIKNQLHFLEIYVQISFSLQIILDKLMVLEDAMAFSQLGIMHSSIISPRNLVLELSNLQDNFSLYPVEEISIDNIHKIEKSISVKAYSTEHSLTFILEIPSVQPILYDYIHIYSLPNNLNLTIIPKSKFLALGSDEYAYLEEDCKKLSEDTWLCKSLDTRAIEKSEDCIISLIKHKDGNCTRARMNLKRGKLQKIKENKWLVVSTEPEIIKTQCGQKTEYRKLSGTFFINLTQDCQVKIMNTTIRTHTSSISMDEVIPLPNENLINQEEVQYEIHLEDISLDSVYELMNKVEDIQEIENWNWSYIMAIPSWSTVLLYILAASIAIWKIYNWNKRSSKASREDAPGSCRTSFQLKEGRVNVS</sequence>
<keyword evidence="1" id="KW-0812">Transmembrane</keyword>
<feature type="transmembrane region" description="Helical" evidence="1">
    <location>
        <begin position="434"/>
        <end position="458"/>
    </location>
</feature>
<evidence type="ECO:0000313" key="3">
    <source>
        <dbReference type="Proteomes" id="UP001314205"/>
    </source>
</evidence>
<protein>
    <recommendedName>
        <fullName evidence="4">Envelope protein</fullName>
    </recommendedName>
</protein>
<dbReference type="Proteomes" id="UP001314205">
    <property type="component" value="Unassembled WGS sequence"/>
</dbReference>
<dbReference type="Pfam" id="PF12259">
    <property type="entry name" value="Baculo_F"/>
    <property type="match status" value="1"/>
</dbReference>
<keyword evidence="1" id="KW-1133">Transmembrane helix</keyword>
<evidence type="ECO:0000256" key="1">
    <source>
        <dbReference type="SAM" id="Phobius"/>
    </source>
</evidence>
<accession>A0AAV1LEI3</accession>
<comment type="caution">
    <text evidence="2">The sequence shown here is derived from an EMBL/GenBank/DDBJ whole genome shotgun (WGS) entry which is preliminary data.</text>
</comment>
<dbReference type="AlphaFoldDB" id="A0AAV1LEI3"/>
<proteinExistence type="predicted"/>
<keyword evidence="3" id="KW-1185">Reference proteome</keyword>
<evidence type="ECO:0008006" key="4">
    <source>
        <dbReference type="Google" id="ProtNLM"/>
    </source>
</evidence>
<dbReference type="EMBL" id="CAVLGL010000087">
    <property type="protein sequence ID" value="CAK1592477.1"/>
    <property type="molecule type" value="Genomic_DNA"/>
</dbReference>
<gene>
    <name evidence="2" type="ORF">PARMNEM_LOCUS12421</name>
</gene>
<dbReference type="InterPro" id="IPR022048">
    <property type="entry name" value="Envelope_fusion-like"/>
</dbReference>
<name>A0AAV1LEI3_9NEOP</name>
<keyword evidence="1" id="KW-0472">Membrane</keyword>